<dbReference type="EMBL" id="MT143645">
    <property type="protein sequence ID" value="QJA99352.1"/>
    <property type="molecule type" value="Genomic_DNA"/>
</dbReference>
<feature type="region of interest" description="Disordered" evidence="1">
    <location>
        <begin position="251"/>
        <end position="303"/>
    </location>
</feature>
<dbReference type="NCBIfam" id="TIGR00616">
    <property type="entry name" value="rect"/>
    <property type="match status" value="1"/>
</dbReference>
<organism evidence="3">
    <name type="scientific">viral metagenome</name>
    <dbReference type="NCBI Taxonomy" id="1070528"/>
    <lineage>
        <taxon>unclassified sequences</taxon>
        <taxon>metagenomes</taxon>
        <taxon>organismal metagenomes</taxon>
    </lineage>
</organism>
<dbReference type="GO" id="GO:0006259">
    <property type="term" value="P:DNA metabolic process"/>
    <property type="evidence" value="ECO:0007669"/>
    <property type="project" value="InterPro"/>
</dbReference>
<evidence type="ECO:0000256" key="1">
    <source>
        <dbReference type="SAM" id="MobiDB-lite"/>
    </source>
</evidence>
<name>A0A6M3MB69_9ZZZZ</name>
<dbReference type="InterPro" id="IPR018330">
    <property type="entry name" value="RecT_fam"/>
</dbReference>
<dbReference type="GO" id="GO:0003677">
    <property type="term" value="F:DNA binding"/>
    <property type="evidence" value="ECO:0007669"/>
    <property type="project" value="InterPro"/>
</dbReference>
<gene>
    <name evidence="2" type="ORF">MM171A01128_0006</name>
    <name evidence="3" type="ORF">MM171B01055_0002</name>
</gene>
<proteinExistence type="predicted"/>
<evidence type="ECO:0000313" key="3">
    <source>
        <dbReference type="EMBL" id="QJB02815.1"/>
    </source>
</evidence>
<dbReference type="EMBL" id="MT143809">
    <property type="protein sequence ID" value="QJB02815.1"/>
    <property type="molecule type" value="Genomic_DNA"/>
</dbReference>
<accession>A0A6M3MB69</accession>
<dbReference type="Pfam" id="PF03837">
    <property type="entry name" value="RecT"/>
    <property type="match status" value="1"/>
</dbReference>
<evidence type="ECO:0000313" key="2">
    <source>
        <dbReference type="EMBL" id="QJA99352.1"/>
    </source>
</evidence>
<sequence>MSKELITKKKKIKDLLLNPSSLSQLQMVLPNVGITKERMVRLMFSALNQAPKLLEATPNTLLNSMILSASLGLEPNTPLGHAYLIPFRQTDKTTGDKTMTVQFIIGYKGFLSLARRSGEIAFISSHVVREGDTFEYQYGTEEFVKHIPADGEGEITHAYCVARLKDGSSAFEIMTKKQIDGIRARSTARNSGPWVTDYEQMARKTAIRRLMNYLPLSIEMARAVAVDSKQEIGETGMDELADIIDVDFATEAEEEKPAKESKLSGMAKKAKRDNGGPPEQAKPKATEPELTDEKDEPFPEVGDEPELTLAQESVANIPSELLKLARVELNIYTAIPELNNETCLALSKRSNIIADRKSSLQI</sequence>
<dbReference type="AlphaFoldDB" id="A0A6M3MB69"/>
<protein>
    <submittedName>
        <fullName evidence="3">Putative DNA recombination protein</fullName>
    </submittedName>
</protein>
<dbReference type="InterPro" id="IPR004590">
    <property type="entry name" value="ssDNA_annealing_RecT"/>
</dbReference>
<reference evidence="3" key="1">
    <citation type="submission" date="2020-03" db="EMBL/GenBank/DDBJ databases">
        <title>The deep terrestrial virosphere.</title>
        <authorList>
            <person name="Holmfeldt K."/>
            <person name="Nilsson E."/>
            <person name="Simone D."/>
            <person name="Lopez-Fernandez M."/>
            <person name="Wu X."/>
            <person name="de Brujin I."/>
            <person name="Lundin D."/>
            <person name="Andersson A."/>
            <person name="Bertilsson S."/>
            <person name="Dopson M."/>
        </authorList>
    </citation>
    <scope>NUCLEOTIDE SEQUENCE</scope>
    <source>
        <strain evidence="2">MM171A01128</strain>
        <strain evidence="3">MM171B01055</strain>
    </source>
</reference>